<keyword evidence="1" id="KW-0472">Membrane</keyword>
<sequence length="154" mass="15779">MDHYGSCALRSGAASDHHQIQIPGLAEGMKDIGMPVVIFGFLASSVIRISQGSGTVAMVTGATLTAPILETMDASPSLAALTVIAVACGGTAWSRVNDSGFWMANRYLGMSVADTLKVWTTMKTLVGLTGLGVVLILVPIVVGGRVLSPVAGCC</sequence>
<organism evidence="2 3">
    <name type="scientific">Nesterenkonia sedimenti</name>
    <dbReference type="NCBI Taxonomy" id="1463632"/>
    <lineage>
        <taxon>Bacteria</taxon>
        <taxon>Bacillati</taxon>
        <taxon>Actinomycetota</taxon>
        <taxon>Actinomycetes</taxon>
        <taxon>Micrococcales</taxon>
        <taxon>Micrococcaceae</taxon>
        <taxon>Nesterenkonia</taxon>
    </lineage>
</organism>
<dbReference type="InterPro" id="IPR003474">
    <property type="entry name" value="Glcn_transporter"/>
</dbReference>
<comment type="caution">
    <text evidence="2">The sequence shown here is derived from an EMBL/GenBank/DDBJ whole genome shotgun (WGS) entry which is preliminary data.</text>
</comment>
<dbReference type="EMBL" id="JABAHY010000004">
    <property type="protein sequence ID" value="NLS09569.1"/>
    <property type="molecule type" value="Genomic_DNA"/>
</dbReference>
<keyword evidence="1" id="KW-1133">Transmembrane helix</keyword>
<accession>A0A7X8TJ05</accession>
<evidence type="ECO:0000313" key="2">
    <source>
        <dbReference type="EMBL" id="NLS09569.1"/>
    </source>
</evidence>
<dbReference type="GO" id="GO:0005886">
    <property type="term" value="C:plasma membrane"/>
    <property type="evidence" value="ECO:0007669"/>
    <property type="project" value="TreeGrafter"/>
</dbReference>
<gene>
    <name evidence="2" type="ORF">HGQ17_06030</name>
</gene>
<reference evidence="2 3" key="1">
    <citation type="submission" date="2020-04" db="EMBL/GenBank/DDBJ databases">
        <title>Nesterenkonia sp. nov., isolated from marine sediment.</title>
        <authorList>
            <person name="Zhang G."/>
        </authorList>
    </citation>
    <scope>NUCLEOTIDE SEQUENCE [LARGE SCALE GENOMIC DNA]</scope>
    <source>
        <strain evidence="2 3">MY13</strain>
    </source>
</reference>
<dbReference type="PANTHER" id="PTHR30354:SF25">
    <property type="entry name" value="INNER MEMBRANE PERMEASE YGBN"/>
    <property type="match status" value="1"/>
</dbReference>
<name>A0A7X8TJ05_9MICC</name>
<dbReference type="PANTHER" id="PTHR30354">
    <property type="entry name" value="GNT FAMILY GLUCONATE TRANSPORTER"/>
    <property type="match status" value="1"/>
</dbReference>
<keyword evidence="1" id="KW-0812">Transmembrane</keyword>
<dbReference type="GO" id="GO:0015128">
    <property type="term" value="F:gluconate transmembrane transporter activity"/>
    <property type="evidence" value="ECO:0007669"/>
    <property type="project" value="InterPro"/>
</dbReference>
<evidence type="ECO:0008006" key="4">
    <source>
        <dbReference type="Google" id="ProtNLM"/>
    </source>
</evidence>
<dbReference type="Pfam" id="PF02447">
    <property type="entry name" value="GntP_permease"/>
    <property type="match status" value="1"/>
</dbReference>
<dbReference type="Proteomes" id="UP000523139">
    <property type="component" value="Unassembled WGS sequence"/>
</dbReference>
<feature type="transmembrane region" description="Helical" evidence="1">
    <location>
        <begin position="32"/>
        <end position="49"/>
    </location>
</feature>
<evidence type="ECO:0000313" key="3">
    <source>
        <dbReference type="Proteomes" id="UP000523139"/>
    </source>
</evidence>
<keyword evidence="3" id="KW-1185">Reference proteome</keyword>
<proteinExistence type="predicted"/>
<dbReference type="AlphaFoldDB" id="A0A7X8TJ05"/>
<protein>
    <recommendedName>
        <fullName evidence="4">GntP family permease</fullName>
    </recommendedName>
</protein>
<feature type="transmembrane region" description="Helical" evidence="1">
    <location>
        <begin position="125"/>
        <end position="142"/>
    </location>
</feature>
<evidence type="ECO:0000256" key="1">
    <source>
        <dbReference type="SAM" id="Phobius"/>
    </source>
</evidence>